<organism evidence="1">
    <name type="scientific">Arundo donax</name>
    <name type="common">Giant reed</name>
    <name type="synonym">Donax arundinaceus</name>
    <dbReference type="NCBI Taxonomy" id="35708"/>
    <lineage>
        <taxon>Eukaryota</taxon>
        <taxon>Viridiplantae</taxon>
        <taxon>Streptophyta</taxon>
        <taxon>Embryophyta</taxon>
        <taxon>Tracheophyta</taxon>
        <taxon>Spermatophyta</taxon>
        <taxon>Magnoliopsida</taxon>
        <taxon>Liliopsida</taxon>
        <taxon>Poales</taxon>
        <taxon>Poaceae</taxon>
        <taxon>PACMAD clade</taxon>
        <taxon>Arundinoideae</taxon>
        <taxon>Arundineae</taxon>
        <taxon>Arundo</taxon>
    </lineage>
</organism>
<dbReference type="EMBL" id="GBRH01247486">
    <property type="protein sequence ID" value="JAD50409.1"/>
    <property type="molecule type" value="Transcribed_RNA"/>
</dbReference>
<sequence>MCCISSNFLASFGQRSLLFVTKFMLCYCITFSNCKMGP</sequence>
<protein>
    <submittedName>
        <fullName evidence="1">Uncharacterized protein</fullName>
    </submittedName>
</protein>
<accession>A0A0A9AFE6</accession>
<reference evidence="1" key="1">
    <citation type="submission" date="2014-09" db="EMBL/GenBank/DDBJ databases">
        <authorList>
            <person name="Magalhaes I.L.F."/>
            <person name="Oliveira U."/>
            <person name="Santos F.R."/>
            <person name="Vidigal T.H.D.A."/>
            <person name="Brescovit A.D."/>
            <person name="Santos A.J."/>
        </authorList>
    </citation>
    <scope>NUCLEOTIDE SEQUENCE</scope>
    <source>
        <tissue evidence="1">Shoot tissue taken approximately 20 cm above the soil surface</tissue>
    </source>
</reference>
<name>A0A0A9AFE6_ARUDO</name>
<dbReference type="AlphaFoldDB" id="A0A0A9AFE6"/>
<evidence type="ECO:0000313" key="1">
    <source>
        <dbReference type="EMBL" id="JAD50409.1"/>
    </source>
</evidence>
<proteinExistence type="predicted"/>
<reference evidence="1" key="2">
    <citation type="journal article" date="2015" name="Data Brief">
        <title>Shoot transcriptome of the giant reed, Arundo donax.</title>
        <authorList>
            <person name="Barrero R.A."/>
            <person name="Guerrero F.D."/>
            <person name="Moolhuijzen P."/>
            <person name="Goolsby J.A."/>
            <person name="Tidwell J."/>
            <person name="Bellgard S.E."/>
            <person name="Bellgard M.I."/>
        </authorList>
    </citation>
    <scope>NUCLEOTIDE SEQUENCE</scope>
    <source>
        <tissue evidence="1">Shoot tissue taken approximately 20 cm above the soil surface</tissue>
    </source>
</reference>